<dbReference type="InterPro" id="IPR008266">
    <property type="entry name" value="Tyr_kinase_AS"/>
</dbReference>
<dbReference type="GO" id="GO:0004672">
    <property type="term" value="F:protein kinase activity"/>
    <property type="evidence" value="ECO:0007669"/>
    <property type="project" value="InterPro"/>
</dbReference>
<feature type="domain" description="Protein kinase" evidence="7">
    <location>
        <begin position="21"/>
        <end position="286"/>
    </location>
</feature>
<evidence type="ECO:0000256" key="3">
    <source>
        <dbReference type="ARBA" id="ARBA00022777"/>
    </source>
</evidence>
<dbReference type="Pfam" id="PF00069">
    <property type="entry name" value="Pkinase"/>
    <property type="match status" value="1"/>
</dbReference>
<dbReference type="Proteomes" id="UP000887540">
    <property type="component" value="Unplaced"/>
</dbReference>
<evidence type="ECO:0000256" key="5">
    <source>
        <dbReference type="PROSITE-ProRule" id="PRU10141"/>
    </source>
</evidence>
<dbReference type="PANTHER" id="PTHR11042">
    <property type="entry name" value="EUKARYOTIC TRANSLATION INITIATION FACTOR 2-ALPHA KINASE EIF2-ALPHA KINASE -RELATED"/>
    <property type="match status" value="1"/>
</dbReference>
<evidence type="ECO:0000256" key="6">
    <source>
        <dbReference type="SAM" id="MobiDB-lite"/>
    </source>
</evidence>
<dbReference type="InterPro" id="IPR011009">
    <property type="entry name" value="Kinase-like_dom_sf"/>
</dbReference>
<feature type="compositionally biased region" description="Basic and acidic residues" evidence="6">
    <location>
        <begin position="357"/>
        <end position="369"/>
    </location>
</feature>
<keyword evidence="3" id="KW-0418">Kinase</keyword>
<dbReference type="AlphaFoldDB" id="A0A914CF17"/>
<organism evidence="8 9">
    <name type="scientific">Acrobeloides nanus</name>
    <dbReference type="NCBI Taxonomy" id="290746"/>
    <lineage>
        <taxon>Eukaryota</taxon>
        <taxon>Metazoa</taxon>
        <taxon>Ecdysozoa</taxon>
        <taxon>Nematoda</taxon>
        <taxon>Chromadorea</taxon>
        <taxon>Rhabditida</taxon>
        <taxon>Tylenchina</taxon>
        <taxon>Cephalobomorpha</taxon>
        <taxon>Cephaloboidea</taxon>
        <taxon>Cephalobidae</taxon>
        <taxon>Acrobeloides</taxon>
    </lineage>
</organism>
<evidence type="ECO:0000256" key="1">
    <source>
        <dbReference type="ARBA" id="ARBA00022679"/>
    </source>
</evidence>
<reference evidence="9" key="1">
    <citation type="submission" date="2022-11" db="UniProtKB">
        <authorList>
            <consortium name="WormBaseParasite"/>
        </authorList>
    </citation>
    <scope>IDENTIFICATION</scope>
</reference>
<dbReference type="SUPFAM" id="SSF56112">
    <property type="entry name" value="Protein kinase-like (PK-like)"/>
    <property type="match status" value="1"/>
</dbReference>
<sequence length="622" mass="72115">MSSARRKRDPSTNRELNLEDYEEMEILGQGGFGVVHKVRKKVAGEKGFYALKKIDLSKLRGKQIYEAQLLERLQHPNIVKYYGAKTEGSTLYILMEYCDGGNLDQYIKKHKPIPLGTVISIMSQLISALSYLHKENVMHRDLTVGNILFKKIGDTIIKIADFGLSRPAEKAQVLMTKAGTAPFMSPDLFNGKYDRTADYYALGATLFMMLVGKPPPDPTRISFDFKGYPQGKFFDELYKATLERTEASQDIARAAGDLVKKLMRHKRGQDEQENFSLDEVRKHDFMVSMNLEQLNKKSSYILSSSQGFNNSYRPEAAVRVVRKRSRSNTKDSAFESGGNQLYPRTGSANGHALSMPTERRREHSVDIYRNHSRPISNQNPLIAHSDRKTKADDKWPVKEMRHLAPYTYVNKCGRFIYAKEEKRDGHVDGKIIFEAVPDRDDRVYRIVLVEYAGEKERQRVTFYDPIEKPRKATNVEPPLKIGGMLKVGGPFYRFEDIPYDKHFSGLYNLLYKSHEMVSSRVVQYELRNPFLDRLKGVTAKLYFNGDCRIIMKEKGQYLKKEGTDEFVIAEPNSLSLTREFREYFADIYDELRRYRDKLRRWNPEKIYEKAFINHDWKPRNQI</sequence>
<feature type="region of interest" description="Disordered" evidence="6">
    <location>
        <begin position="322"/>
        <end position="390"/>
    </location>
</feature>
<keyword evidence="2 5" id="KW-0547">Nucleotide-binding</keyword>
<dbReference type="WBParaSite" id="ACRNAN_scaffold1006.g25324.t1">
    <property type="protein sequence ID" value="ACRNAN_scaffold1006.g25324.t1"/>
    <property type="gene ID" value="ACRNAN_scaffold1006.g25324"/>
</dbReference>
<name>A0A914CF17_9BILA</name>
<dbReference type="InterPro" id="IPR050339">
    <property type="entry name" value="CC_SR_Kinase"/>
</dbReference>
<proteinExistence type="predicted"/>
<dbReference type="Gene3D" id="1.10.510.10">
    <property type="entry name" value="Transferase(Phosphotransferase) domain 1"/>
    <property type="match status" value="1"/>
</dbReference>
<dbReference type="InterPro" id="IPR000719">
    <property type="entry name" value="Prot_kinase_dom"/>
</dbReference>
<protein>
    <submittedName>
        <fullName evidence="9">Protein kinase domain-containing protein</fullName>
    </submittedName>
</protein>
<dbReference type="PROSITE" id="PS00107">
    <property type="entry name" value="PROTEIN_KINASE_ATP"/>
    <property type="match status" value="1"/>
</dbReference>
<dbReference type="GO" id="GO:0005634">
    <property type="term" value="C:nucleus"/>
    <property type="evidence" value="ECO:0007669"/>
    <property type="project" value="TreeGrafter"/>
</dbReference>
<keyword evidence="1" id="KW-0808">Transferase</keyword>
<dbReference type="GO" id="GO:0005524">
    <property type="term" value="F:ATP binding"/>
    <property type="evidence" value="ECO:0007669"/>
    <property type="project" value="UniProtKB-UniRule"/>
</dbReference>
<keyword evidence="8" id="KW-1185">Reference proteome</keyword>
<dbReference type="GO" id="GO:0005737">
    <property type="term" value="C:cytoplasm"/>
    <property type="evidence" value="ECO:0007669"/>
    <property type="project" value="TreeGrafter"/>
</dbReference>
<keyword evidence="4 5" id="KW-0067">ATP-binding</keyword>
<evidence type="ECO:0000313" key="8">
    <source>
        <dbReference type="Proteomes" id="UP000887540"/>
    </source>
</evidence>
<evidence type="ECO:0000313" key="9">
    <source>
        <dbReference type="WBParaSite" id="ACRNAN_scaffold1006.g25324.t1"/>
    </source>
</evidence>
<dbReference type="PROSITE" id="PS50011">
    <property type="entry name" value="PROTEIN_KINASE_DOM"/>
    <property type="match status" value="1"/>
</dbReference>
<feature type="binding site" evidence="5">
    <location>
        <position position="52"/>
    </location>
    <ligand>
        <name>ATP</name>
        <dbReference type="ChEBI" id="CHEBI:30616"/>
    </ligand>
</feature>
<dbReference type="PROSITE" id="PS00109">
    <property type="entry name" value="PROTEIN_KINASE_TYR"/>
    <property type="match status" value="1"/>
</dbReference>
<evidence type="ECO:0000256" key="2">
    <source>
        <dbReference type="ARBA" id="ARBA00022741"/>
    </source>
</evidence>
<evidence type="ECO:0000259" key="7">
    <source>
        <dbReference type="PROSITE" id="PS50011"/>
    </source>
</evidence>
<evidence type="ECO:0000256" key="4">
    <source>
        <dbReference type="ARBA" id="ARBA00022840"/>
    </source>
</evidence>
<accession>A0A914CF17</accession>
<dbReference type="InterPro" id="IPR017441">
    <property type="entry name" value="Protein_kinase_ATP_BS"/>
</dbReference>